<protein>
    <submittedName>
        <fullName evidence="2">Uncharacterized protein</fullName>
    </submittedName>
</protein>
<reference evidence="3" key="1">
    <citation type="journal article" date="2019" name="Int. J. Syst. Evol. Microbiol.">
        <title>The Global Catalogue of Microorganisms (GCM) 10K type strain sequencing project: providing services to taxonomists for standard genome sequencing and annotation.</title>
        <authorList>
            <consortium name="The Broad Institute Genomics Platform"/>
            <consortium name="The Broad Institute Genome Sequencing Center for Infectious Disease"/>
            <person name="Wu L."/>
            <person name="Ma J."/>
        </authorList>
    </citation>
    <scope>NUCLEOTIDE SEQUENCE [LARGE SCALE GENOMIC DNA]</scope>
    <source>
        <strain evidence="3">JCM 14718</strain>
    </source>
</reference>
<proteinExistence type="predicted"/>
<keyword evidence="3" id="KW-1185">Reference proteome</keyword>
<comment type="caution">
    <text evidence="2">The sequence shown here is derived from an EMBL/GenBank/DDBJ whole genome shotgun (WGS) entry which is preliminary data.</text>
</comment>
<sequence>MLLSGCALLSGFPDRLILSGQSVTKDRVAAVLAQADPTFQQAARQQYAATNDESRCYIGFIDQKHTNGGEQLWCGPVRLYGIPASQRWANLAVSADTAGGLRLDSTHPSIQPQTLPTQLTFARPDGQQPATGDDLDPPTPPTEQPGIVTAVDSNELGAVTIHPPKDNGLLLGPTTALKIAGIGSSSVYGLGSQAHSAASGEQFLAIQFAPMPAITTALSTTTDPGRLASVYLSGPTQTIVVGAARHPVGNIPTDGTKTLIVSVPKGVPVRFEVTDEGRPLSYDLRQATRAPLPEEQPLYRAQNTTPLNRRITGTLTPTAGDDRTPIQFHITAENAVLTPWDEDKKWAPAGKVWLAVNVPNYSIDNATFDIPQFGADAFQFTLAGGQPVNAIQVGTSVWPDRLLAAVPPDTTTATLTCRWTATLTFGDDRPARPSPPQTLPISIPAS</sequence>
<feature type="region of interest" description="Disordered" evidence="1">
    <location>
        <begin position="425"/>
        <end position="446"/>
    </location>
</feature>
<evidence type="ECO:0000256" key="1">
    <source>
        <dbReference type="SAM" id="MobiDB-lite"/>
    </source>
</evidence>
<dbReference type="EMBL" id="BAAANY010000008">
    <property type="protein sequence ID" value="GAA1673667.1"/>
    <property type="molecule type" value="Genomic_DNA"/>
</dbReference>
<evidence type="ECO:0000313" key="3">
    <source>
        <dbReference type="Proteomes" id="UP001500618"/>
    </source>
</evidence>
<feature type="region of interest" description="Disordered" evidence="1">
    <location>
        <begin position="122"/>
        <end position="144"/>
    </location>
</feature>
<name>A0ABP4SIT9_9ACTN</name>
<organism evidence="2 3">
    <name type="scientific">Fodinicola feengrottensis</name>
    <dbReference type="NCBI Taxonomy" id="435914"/>
    <lineage>
        <taxon>Bacteria</taxon>
        <taxon>Bacillati</taxon>
        <taxon>Actinomycetota</taxon>
        <taxon>Actinomycetes</taxon>
        <taxon>Mycobacteriales</taxon>
        <taxon>Fodinicola</taxon>
    </lineage>
</organism>
<evidence type="ECO:0000313" key="2">
    <source>
        <dbReference type="EMBL" id="GAA1673667.1"/>
    </source>
</evidence>
<accession>A0ABP4SIT9</accession>
<gene>
    <name evidence="2" type="ORF">GCM10009765_23800</name>
</gene>
<dbReference type="Proteomes" id="UP001500618">
    <property type="component" value="Unassembled WGS sequence"/>
</dbReference>